<feature type="transmembrane region" description="Helical" evidence="2">
    <location>
        <begin position="48"/>
        <end position="67"/>
    </location>
</feature>
<reference evidence="3 4" key="1">
    <citation type="submission" date="2023-12" db="EMBL/GenBank/DDBJ databases">
        <title>Description of new species of Mycobacterium terrae complex isolated from sewage at the Sao Paulo Zoological Park Foundation in Brazil.</title>
        <authorList>
            <person name="Romagnoli C.L."/>
            <person name="Conceicao E.C."/>
            <person name="Machado E."/>
            <person name="Barreto L.B.P.F."/>
            <person name="Sharma A."/>
            <person name="Silva N.M."/>
            <person name="Marques L.E."/>
            <person name="Juliana M.A."/>
            <person name="Lourenco M.C.S."/>
            <person name="Digiampietri L.A."/>
            <person name="Suffys P.N."/>
            <person name="Viana-Niero C."/>
        </authorList>
    </citation>
    <scope>NUCLEOTIDE SEQUENCE [LARGE SCALE GENOMIC DNA]</scope>
    <source>
        <strain evidence="3 4">MYC098</strain>
    </source>
</reference>
<evidence type="ECO:0000313" key="4">
    <source>
        <dbReference type="Proteomes" id="UP001299596"/>
    </source>
</evidence>
<keyword evidence="4" id="KW-1185">Reference proteome</keyword>
<protein>
    <submittedName>
        <fullName evidence="3">Uncharacterized protein</fullName>
    </submittedName>
</protein>
<evidence type="ECO:0000313" key="3">
    <source>
        <dbReference type="EMBL" id="MEB3021487.1"/>
    </source>
</evidence>
<dbReference type="EMBL" id="JAYJJR010000005">
    <property type="protein sequence ID" value="MEB3021487.1"/>
    <property type="molecule type" value="Genomic_DNA"/>
</dbReference>
<evidence type="ECO:0000256" key="1">
    <source>
        <dbReference type="SAM" id="MobiDB-lite"/>
    </source>
</evidence>
<keyword evidence="2" id="KW-0472">Membrane</keyword>
<proteinExistence type="predicted"/>
<keyword evidence="2" id="KW-0812">Transmembrane</keyword>
<feature type="region of interest" description="Disordered" evidence="1">
    <location>
        <begin position="169"/>
        <end position="191"/>
    </location>
</feature>
<organism evidence="3 4">
    <name type="scientific">[Mycobacterium] crassicus</name>
    <dbReference type="NCBI Taxonomy" id="2872309"/>
    <lineage>
        <taxon>Bacteria</taxon>
        <taxon>Bacillati</taxon>
        <taxon>Actinomycetota</taxon>
        <taxon>Actinomycetes</taxon>
        <taxon>Mycobacteriales</taxon>
        <taxon>Mycobacteriaceae</taxon>
        <taxon>Mycolicibacter</taxon>
    </lineage>
</organism>
<dbReference type="RefSeq" id="WP_225406150.1">
    <property type="nucleotide sequence ID" value="NZ_JAYJJR010000005.1"/>
</dbReference>
<keyword evidence="2" id="KW-1133">Transmembrane helix</keyword>
<evidence type="ECO:0000256" key="2">
    <source>
        <dbReference type="SAM" id="Phobius"/>
    </source>
</evidence>
<dbReference type="Proteomes" id="UP001299596">
    <property type="component" value="Unassembled WGS sequence"/>
</dbReference>
<feature type="transmembrane region" description="Helical" evidence="2">
    <location>
        <begin position="74"/>
        <end position="96"/>
    </location>
</feature>
<gene>
    <name evidence="3" type="ORF">K6T79_10555</name>
</gene>
<feature type="transmembrane region" description="Helical" evidence="2">
    <location>
        <begin position="116"/>
        <end position="136"/>
    </location>
</feature>
<sequence length="249" mass="26361">MSTANRSQTTTRMFARVVGPFLAIMMATAAARVPELWTQAASWSADTLWTWSAGAFTLIAGLVVVALHPYWRGVAAFSVSALGWLTAIKGASLVAFPATLLSVPADTMGEVGVFRVVYVAFAVLGLYLTWVGWAPGERGHAAPEGKAEGGVTARGVRGGRFTVRGMESPSFSGDVRNRDSKGLSSSTGGYRRGTAPGRSWLKELTHVVAARSGIFVHAICGCGAEETAIYCEQCWALMGDIARYAVANH</sequence>
<accession>A0ABU5XGR3</accession>
<name>A0ABU5XGR3_9MYCO</name>
<comment type="caution">
    <text evidence="3">The sequence shown here is derived from an EMBL/GenBank/DDBJ whole genome shotgun (WGS) entry which is preliminary data.</text>
</comment>